<comment type="caution">
    <text evidence="1">The sequence shown here is derived from an EMBL/GenBank/DDBJ whole genome shotgun (WGS) entry which is preliminary data.</text>
</comment>
<sequence length="119" mass="13221">MMTRLNRFVSGETHDVAAALDLKAPPGKRGWRAVSLAEARNAGIREAAANFFPALKPKQQADALAIALRRYSASAWRTDRAEQTCPYKASDLHAALWLILTRVDHALSAERIRKILVTR</sequence>
<gene>
    <name evidence="1" type="ORF">CO674_05540</name>
</gene>
<accession>A0ABX4JZ99</accession>
<keyword evidence="2" id="KW-1185">Reference proteome</keyword>
<name>A0ABX4JZ99_9HYPH</name>
<proteinExistence type="predicted"/>
<reference evidence="1 2" key="1">
    <citation type="submission" date="2017-09" db="EMBL/GenBank/DDBJ databases">
        <title>Comparative genomics of rhizobia isolated from Phaseolus vulgaris in China.</title>
        <authorList>
            <person name="Tong W."/>
        </authorList>
    </citation>
    <scope>NUCLEOTIDE SEQUENCE [LARGE SCALE GENOMIC DNA]</scope>
    <source>
        <strain evidence="1 2">FH14</strain>
    </source>
</reference>
<protein>
    <submittedName>
        <fullName evidence="1">Uncharacterized protein</fullName>
    </submittedName>
</protein>
<evidence type="ECO:0000313" key="1">
    <source>
        <dbReference type="EMBL" id="PDT24800.1"/>
    </source>
</evidence>
<organism evidence="1 2">
    <name type="scientific">Rhizobium hidalgonense</name>
    <dbReference type="NCBI Taxonomy" id="1538159"/>
    <lineage>
        <taxon>Bacteria</taxon>
        <taxon>Pseudomonadati</taxon>
        <taxon>Pseudomonadota</taxon>
        <taxon>Alphaproteobacteria</taxon>
        <taxon>Hyphomicrobiales</taxon>
        <taxon>Rhizobiaceae</taxon>
        <taxon>Rhizobium/Agrobacterium group</taxon>
        <taxon>Rhizobium</taxon>
    </lineage>
</organism>
<dbReference type="EMBL" id="NWSY01000003">
    <property type="protein sequence ID" value="PDT24800.1"/>
    <property type="molecule type" value="Genomic_DNA"/>
</dbReference>
<evidence type="ECO:0000313" key="2">
    <source>
        <dbReference type="Proteomes" id="UP000219914"/>
    </source>
</evidence>
<dbReference type="Proteomes" id="UP000219914">
    <property type="component" value="Unassembled WGS sequence"/>
</dbReference>